<evidence type="ECO:0000259" key="12">
    <source>
        <dbReference type="Pfam" id="PF01514"/>
    </source>
</evidence>
<dbReference type="PANTHER" id="PTHR30046">
    <property type="entry name" value="FLAGELLAR M-RING PROTEIN"/>
    <property type="match status" value="1"/>
</dbReference>
<dbReference type="RefSeq" id="WP_052514667.1">
    <property type="nucleotide sequence ID" value="NZ_AZAC01000001.1"/>
</dbReference>
<evidence type="ECO:0000256" key="4">
    <source>
        <dbReference type="ARBA" id="ARBA00022475"/>
    </source>
</evidence>
<dbReference type="EMBL" id="AZAC01000001">
    <property type="protein sequence ID" value="KIX15823.1"/>
    <property type="molecule type" value="Genomic_DNA"/>
</dbReference>
<keyword evidence="8 9" id="KW-0975">Bacterial flagellum</keyword>
<dbReference type="InterPro" id="IPR045851">
    <property type="entry name" value="AMP-bd_C_sf"/>
</dbReference>
<dbReference type="Proteomes" id="UP000032233">
    <property type="component" value="Unassembled WGS sequence"/>
</dbReference>
<dbReference type="GO" id="GO:0071973">
    <property type="term" value="P:bacterial-type flagellum-dependent cell motility"/>
    <property type="evidence" value="ECO:0007669"/>
    <property type="project" value="InterPro"/>
</dbReference>
<feature type="compositionally biased region" description="Basic and acidic residues" evidence="10">
    <location>
        <begin position="297"/>
        <end position="307"/>
    </location>
</feature>
<dbReference type="FunCoup" id="A0A0D2HZV7">
    <property type="interactions" value="122"/>
</dbReference>
<keyword evidence="14" id="KW-0969">Cilium</keyword>
<dbReference type="PRINTS" id="PR01009">
    <property type="entry name" value="FLGMRINGFLIF"/>
</dbReference>
<keyword evidence="5 11" id="KW-0812">Transmembrane</keyword>
<evidence type="ECO:0000313" key="14">
    <source>
        <dbReference type="EMBL" id="KIX15823.1"/>
    </source>
</evidence>
<keyword evidence="14" id="KW-0966">Cell projection</keyword>
<evidence type="ECO:0000256" key="11">
    <source>
        <dbReference type="SAM" id="Phobius"/>
    </source>
</evidence>
<dbReference type="InterPro" id="IPR000067">
    <property type="entry name" value="FlgMring_FliF"/>
</dbReference>
<reference evidence="14 15" key="1">
    <citation type="submission" date="2013-11" db="EMBL/GenBank/DDBJ databases">
        <title>Metagenomic analysis of a methanogenic consortium involved in long chain n-alkane degradation.</title>
        <authorList>
            <person name="Davidova I.A."/>
            <person name="Callaghan A.V."/>
            <person name="Wawrik B."/>
            <person name="Pruitt S."/>
            <person name="Marks C."/>
            <person name="Duncan K.E."/>
            <person name="Suflita J.M."/>
        </authorList>
    </citation>
    <scope>NUCLEOTIDE SEQUENCE [LARGE SCALE GENOMIC DNA]</scope>
    <source>
        <strain evidence="14 15">SPR</strain>
    </source>
</reference>
<evidence type="ECO:0000256" key="9">
    <source>
        <dbReference type="PIRNR" id="PIRNR004862"/>
    </source>
</evidence>
<feature type="transmembrane region" description="Helical" evidence="11">
    <location>
        <begin position="28"/>
        <end position="48"/>
    </location>
</feature>
<comment type="caution">
    <text evidence="14">The sequence shown here is derived from an EMBL/GenBank/DDBJ whole genome shotgun (WGS) entry which is preliminary data.</text>
</comment>
<dbReference type="Gene3D" id="3.30.300.30">
    <property type="match status" value="1"/>
</dbReference>
<dbReference type="AlphaFoldDB" id="A0A0D2HZV7"/>
<name>A0A0D2HZV7_9BACT</name>
<dbReference type="InterPro" id="IPR013556">
    <property type="entry name" value="Flag_M-ring_C"/>
</dbReference>
<evidence type="ECO:0000256" key="6">
    <source>
        <dbReference type="ARBA" id="ARBA00022989"/>
    </source>
</evidence>
<sequence length="547" mass="59657">MAEAEEKQAKLGGGVGQAFNEMSMGRKLALMGAAALVVGGFIALLLWVNKPTYQVLYSGLSAKDASGVVEKLKELKVPYQLEGSGTIVKIPDENLYETRLAMASAGLPQSGGVGFEIFNEVKIGTTEFMQKVNYQRALEGELARTIASFAEVDEARVHLVLPRESLFIEDQKKPSASVVLRLSGGNRLKKQQIEGIVYLVSSAVPDLVPEDVTVVDNKGNLLYRKEADTENFPAALTASQLEHQRTVENTLKGKVQSMLEEVLGPGRAVVRVTADMDYTQVSSTEQKFDPEQVAVRSETRSSEKNKDAGPLPQGAPDQRFNLATRNATPGEEGEGNLTSERENETTNFEISNSRRVVRKSMGEIKRLSLAVMVDGPYSETTGANGEVTRTFTPRSAGDMQQLEGIVRRAVGYNEQRGDELSLVNVPFALPDGVGTAAAKDWQDYLFDYARPAMNVLLVLLFFLFVVRPVMKHLFAKPAPTEAAPGMAQRVGPGEALPPGEAEEMAPEMLEAMEGPRKLTTRDMILTLAQQDPEKATAVLRAWIHEAT</sequence>
<dbReference type="InParanoid" id="A0A0D2HZV7"/>
<gene>
    <name evidence="14" type="ORF">X474_00440</name>
</gene>
<dbReference type="PANTHER" id="PTHR30046:SF0">
    <property type="entry name" value="FLAGELLAR M-RING PROTEIN"/>
    <property type="match status" value="1"/>
</dbReference>
<dbReference type="Pfam" id="PF08345">
    <property type="entry name" value="YscJ_FliF_C"/>
    <property type="match status" value="1"/>
</dbReference>
<dbReference type="PIRSF" id="PIRSF004862">
    <property type="entry name" value="FliF"/>
    <property type="match status" value="1"/>
</dbReference>
<evidence type="ECO:0000256" key="2">
    <source>
        <dbReference type="ARBA" id="ARBA00004651"/>
    </source>
</evidence>
<feature type="region of interest" description="Disordered" evidence="10">
    <location>
        <begin position="281"/>
        <end position="345"/>
    </location>
</feature>
<dbReference type="InterPro" id="IPR043427">
    <property type="entry name" value="YscJ/FliF"/>
</dbReference>
<keyword evidence="6 11" id="KW-1133">Transmembrane helix</keyword>
<keyword evidence="4" id="KW-1003">Cell membrane</keyword>
<dbReference type="GO" id="GO:0003774">
    <property type="term" value="F:cytoskeletal motor activity"/>
    <property type="evidence" value="ECO:0007669"/>
    <property type="project" value="InterPro"/>
</dbReference>
<comment type="subcellular location">
    <subcellularLocation>
        <location evidence="1 9">Bacterial flagellum basal body</location>
    </subcellularLocation>
    <subcellularLocation>
        <location evidence="2">Cell membrane</location>
        <topology evidence="2">Multi-pass membrane protein</topology>
    </subcellularLocation>
</comment>
<evidence type="ECO:0000256" key="1">
    <source>
        <dbReference type="ARBA" id="ARBA00004117"/>
    </source>
</evidence>
<keyword evidence="14" id="KW-0282">Flagellum</keyword>
<proteinExistence type="inferred from homology"/>
<evidence type="ECO:0000256" key="5">
    <source>
        <dbReference type="ARBA" id="ARBA00022692"/>
    </source>
</evidence>
<evidence type="ECO:0000256" key="10">
    <source>
        <dbReference type="SAM" id="MobiDB-lite"/>
    </source>
</evidence>
<keyword evidence="7 11" id="KW-0472">Membrane</keyword>
<dbReference type="NCBIfam" id="TIGR00206">
    <property type="entry name" value="fliF"/>
    <property type="match status" value="1"/>
</dbReference>
<dbReference type="GO" id="GO:0005886">
    <property type="term" value="C:plasma membrane"/>
    <property type="evidence" value="ECO:0007669"/>
    <property type="project" value="UniProtKB-SubCell"/>
</dbReference>
<protein>
    <recommendedName>
        <fullName evidence="9">Flagellar M-ring protein</fullName>
    </recommendedName>
</protein>
<evidence type="ECO:0000256" key="7">
    <source>
        <dbReference type="ARBA" id="ARBA00023136"/>
    </source>
</evidence>
<evidence type="ECO:0000259" key="13">
    <source>
        <dbReference type="Pfam" id="PF08345"/>
    </source>
</evidence>
<evidence type="ECO:0000256" key="3">
    <source>
        <dbReference type="ARBA" id="ARBA00007971"/>
    </source>
</evidence>
<dbReference type="GO" id="GO:0009431">
    <property type="term" value="C:bacterial-type flagellum basal body, MS ring"/>
    <property type="evidence" value="ECO:0007669"/>
    <property type="project" value="InterPro"/>
</dbReference>
<feature type="domain" description="Flagellar M-ring C-terminal" evidence="13">
    <location>
        <begin position="259"/>
        <end position="427"/>
    </location>
</feature>
<evidence type="ECO:0000256" key="8">
    <source>
        <dbReference type="ARBA" id="ARBA00023143"/>
    </source>
</evidence>
<dbReference type="Pfam" id="PF01514">
    <property type="entry name" value="YscJ_FliF"/>
    <property type="match status" value="1"/>
</dbReference>
<dbReference type="OrthoDB" id="9807026at2"/>
<evidence type="ECO:0000313" key="15">
    <source>
        <dbReference type="Proteomes" id="UP000032233"/>
    </source>
</evidence>
<dbReference type="PATRIC" id="fig|1429043.3.peg.91"/>
<feature type="domain" description="Flagellar M-ring N-terminal" evidence="12">
    <location>
        <begin position="49"/>
        <end position="223"/>
    </location>
</feature>
<keyword evidence="15" id="KW-1185">Reference proteome</keyword>
<dbReference type="STRING" id="1429043.X474_00440"/>
<accession>A0A0D2HZV7</accession>
<comment type="function">
    <text evidence="9">The M ring may be actively involved in energy transduction.</text>
</comment>
<comment type="similarity">
    <text evidence="3 9">Belongs to the FliF family.</text>
</comment>
<dbReference type="InterPro" id="IPR006182">
    <property type="entry name" value="FliF_N_dom"/>
</dbReference>
<organism evidence="14 15">
    <name type="scientific">Dethiosulfatarculus sandiegensis</name>
    <dbReference type="NCBI Taxonomy" id="1429043"/>
    <lineage>
        <taxon>Bacteria</taxon>
        <taxon>Pseudomonadati</taxon>
        <taxon>Thermodesulfobacteriota</taxon>
        <taxon>Desulfarculia</taxon>
        <taxon>Desulfarculales</taxon>
        <taxon>Desulfarculaceae</taxon>
        <taxon>Dethiosulfatarculus</taxon>
    </lineage>
</organism>